<evidence type="ECO:0000256" key="1">
    <source>
        <dbReference type="ARBA" id="ARBA00022450"/>
    </source>
</evidence>
<dbReference type="InterPro" id="IPR042099">
    <property type="entry name" value="ANL_N_sf"/>
</dbReference>
<evidence type="ECO:0000313" key="4">
    <source>
        <dbReference type="EMBL" id="GAQ12345.1"/>
    </source>
</evidence>
<keyword evidence="3" id="KW-0436">Ligase</keyword>
<protein>
    <recommendedName>
        <fullName evidence="6">Carrier domain-containing protein</fullName>
    </recommendedName>
</protein>
<proteinExistence type="predicted"/>
<dbReference type="PANTHER" id="PTHR45527:SF16">
    <property type="entry name" value="NONRIBOSOMAL PEPTIDE SYNTHASE ATNA-RELATED"/>
    <property type="match status" value="1"/>
</dbReference>
<gene>
    <name evidence="4" type="ORF">ALT_9666</name>
</gene>
<accession>A0AAN4PT59</accession>
<dbReference type="Gene3D" id="3.30.559.10">
    <property type="entry name" value="Chloramphenicol acetyltransferase-like domain"/>
    <property type="match status" value="1"/>
</dbReference>
<comment type="caution">
    <text evidence="4">The sequence shown here is derived from an EMBL/GenBank/DDBJ whole genome shotgun (WGS) entry which is preliminary data.</text>
</comment>
<evidence type="ECO:0000313" key="5">
    <source>
        <dbReference type="Proteomes" id="UP000051487"/>
    </source>
</evidence>
<dbReference type="Gene3D" id="3.40.50.12780">
    <property type="entry name" value="N-terminal domain of ligase-like"/>
    <property type="match status" value="1"/>
</dbReference>
<dbReference type="GO" id="GO:0044550">
    <property type="term" value="P:secondary metabolite biosynthetic process"/>
    <property type="evidence" value="ECO:0007669"/>
    <property type="project" value="TreeGrafter"/>
</dbReference>
<sequence>MLSPVCRTCYRQSAGSCRRPGSAEGWRVLRANRPIDTSQPIATASGSTGIIGRVVILNDFTITHMPRSGTELPPPVSGSAAGYIIFISGSTAIRLIQRGAGPEVFVPIHTERSKWTLVALLAVWKAGAAFTLFDPSHPQEQTTLPVSRYMVPMACVTWPSDGARKKWPADHPKRKTPPRTAREQTIQKLVSQTLHLPVDQVGLIDNLIMLGGDSFHAVKLLPIARGRGAHPELDAAATAPTSNTRVSSATEPCGLLGINDAGAFIRDTIAPQIEFTADSILDVLPTTEFQAECILDWPLSYFVVTMHGPLDKTRLRAACQLLVERHEIYRMVYVRHGPATLQVFRHIPLPFSEMQYNEGQDLDMDSPPPIRLQHLSLGAEPDDHTAGTLIGLTD</sequence>
<keyword evidence="1" id="KW-0596">Phosphopantetheine</keyword>
<evidence type="ECO:0000256" key="3">
    <source>
        <dbReference type="ARBA" id="ARBA00022598"/>
    </source>
</evidence>
<dbReference type="Gene3D" id="1.10.1200.10">
    <property type="entry name" value="ACP-like"/>
    <property type="match status" value="1"/>
</dbReference>
<dbReference type="SUPFAM" id="SSF47336">
    <property type="entry name" value="ACP-like"/>
    <property type="match status" value="1"/>
</dbReference>
<dbReference type="InterPro" id="IPR036736">
    <property type="entry name" value="ACP-like_sf"/>
</dbReference>
<dbReference type="Proteomes" id="UP000051487">
    <property type="component" value="Unassembled WGS sequence"/>
</dbReference>
<dbReference type="PANTHER" id="PTHR45527">
    <property type="entry name" value="NONRIBOSOMAL PEPTIDE SYNTHETASE"/>
    <property type="match status" value="1"/>
</dbReference>
<dbReference type="AlphaFoldDB" id="A0AAN4PT59"/>
<dbReference type="GO" id="GO:0016874">
    <property type="term" value="F:ligase activity"/>
    <property type="evidence" value="ECO:0007669"/>
    <property type="project" value="UniProtKB-KW"/>
</dbReference>
<dbReference type="InterPro" id="IPR023213">
    <property type="entry name" value="CAT-like_dom_sf"/>
</dbReference>
<reference evidence="4 5" key="1">
    <citation type="submission" date="2015-11" db="EMBL/GenBank/DDBJ databases">
        <title>Aspergillus lentulus strain IFM 54703T.</title>
        <authorList>
            <person name="Kusuya Y."/>
            <person name="Sakai K."/>
            <person name="Kamei K."/>
            <person name="Takahashi H."/>
            <person name="Yaguchi T."/>
        </authorList>
    </citation>
    <scope>NUCLEOTIDE SEQUENCE [LARGE SCALE GENOMIC DNA]</scope>
    <source>
        <strain evidence="4 5">IFM 54703</strain>
    </source>
</reference>
<keyword evidence="2" id="KW-0597">Phosphoprotein</keyword>
<dbReference type="GO" id="GO:0043041">
    <property type="term" value="P:amino acid activation for nonribosomal peptide biosynthetic process"/>
    <property type="evidence" value="ECO:0007669"/>
    <property type="project" value="TreeGrafter"/>
</dbReference>
<dbReference type="SUPFAM" id="SSF52777">
    <property type="entry name" value="CoA-dependent acyltransferases"/>
    <property type="match status" value="1"/>
</dbReference>
<dbReference type="SUPFAM" id="SSF56801">
    <property type="entry name" value="Acetyl-CoA synthetase-like"/>
    <property type="match status" value="1"/>
</dbReference>
<evidence type="ECO:0000256" key="2">
    <source>
        <dbReference type="ARBA" id="ARBA00022553"/>
    </source>
</evidence>
<name>A0AAN4PT59_ASPLE</name>
<evidence type="ECO:0008006" key="6">
    <source>
        <dbReference type="Google" id="ProtNLM"/>
    </source>
</evidence>
<dbReference type="EMBL" id="BCLY01000017">
    <property type="protein sequence ID" value="GAQ12345.1"/>
    <property type="molecule type" value="Genomic_DNA"/>
</dbReference>
<organism evidence="4 5">
    <name type="scientific">Aspergillus lentulus</name>
    <dbReference type="NCBI Taxonomy" id="293939"/>
    <lineage>
        <taxon>Eukaryota</taxon>
        <taxon>Fungi</taxon>
        <taxon>Dikarya</taxon>
        <taxon>Ascomycota</taxon>
        <taxon>Pezizomycotina</taxon>
        <taxon>Eurotiomycetes</taxon>
        <taxon>Eurotiomycetidae</taxon>
        <taxon>Eurotiales</taxon>
        <taxon>Aspergillaceae</taxon>
        <taxon>Aspergillus</taxon>
        <taxon>Aspergillus subgen. Fumigati</taxon>
    </lineage>
</organism>
<dbReference type="GO" id="GO:0031177">
    <property type="term" value="F:phosphopantetheine binding"/>
    <property type="evidence" value="ECO:0007669"/>
    <property type="project" value="TreeGrafter"/>
</dbReference>
<dbReference type="GO" id="GO:0005737">
    <property type="term" value="C:cytoplasm"/>
    <property type="evidence" value="ECO:0007669"/>
    <property type="project" value="TreeGrafter"/>
</dbReference>